<evidence type="ECO:0000259" key="2">
    <source>
        <dbReference type="Pfam" id="PF07596"/>
    </source>
</evidence>
<evidence type="ECO:0000313" key="4">
    <source>
        <dbReference type="Proteomes" id="UP000006860"/>
    </source>
</evidence>
<dbReference type="RefSeq" id="WP_013628827.1">
    <property type="nucleotide sequence ID" value="NC_015174.1"/>
</dbReference>
<dbReference type="Proteomes" id="UP000006860">
    <property type="component" value="Chromosome"/>
</dbReference>
<dbReference type="eggNOG" id="COG4219">
    <property type="taxonomic scope" value="Bacteria"/>
</dbReference>
<keyword evidence="1" id="KW-0812">Transmembrane</keyword>
<feature type="domain" description="DUF1559" evidence="2">
    <location>
        <begin position="54"/>
        <end position="140"/>
    </location>
</feature>
<keyword evidence="1" id="KW-1133">Transmembrane helix</keyword>
<organism evidence="3 4">
    <name type="scientific">Rubinisphaera brasiliensis (strain ATCC 49424 / DSM 5305 / JCM 21570 / IAM 15109 / NBRC 103401 / IFAM 1448)</name>
    <name type="common">Planctomyces brasiliensis</name>
    <dbReference type="NCBI Taxonomy" id="756272"/>
    <lineage>
        <taxon>Bacteria</taxon>
        <taxon>Pseudomonadati</taxon>
        <taxon>Planctomycetota</taxon>
        <taxon>Planctomycetia</taxon>
        <taxon>Planctomycetales</taxon>
        <taxon>Planctomycetaceae</taxon>
        <taxon>Rubinisphaera</taxon>
    </lineage>
</organism>
<protein>
    <recommendedName>
        <fullName evidence="2">DUF1559 domain-containing protein</fullName>
    </recommendedName>
</protein>
<keyword evidence="1" id="KW-0472">Membrane</keyword>
<name>F0SPV3_RUBBR</name>
<sequence length="261" mass="28441">MSEAAPDVQAAPKPTQSRGYRPSRLFLLSLFVLVAFASYAALVKLVIEPQRAVRVQASRNVRTVGLACQNFASGSQAELPAQAIRSENDKPLLSWRVSLLPLLDNAVLHRKADLSQPWDSDANKILRENCPAVLQAPGSPADGTLQTSWFTIVGEDTPFPEQGSVNLDDISKADGLGNTLMFVEATEMNIEWAEPKDIPFSALKASPNKLSGKGPSTHRRDGKFSAVFCDGHGRFMNGDVDPAVLRALATWRGKEKLDQKF</sequence>
<dbReference type="EMBL" id="CP002546">
    <property type="protein sequence ID" value="ADY60103.1"/>
    <property type="molecule type" value="Genomic_DNA"/>
</dbReference>
<evidence type="ECO:0000313" key="3">
    <source>
        <dbReference type="EMBL" id="ADY60103.1"/>
    </source>
</evidence>
<keyword evidence="4" id="KW-1185">Reference proteome</keyword>
<dbReference type="PANTHER" id="PTHR30093:SF2">
    <property type="entry name" value="TYPE II SECRETION SYSTEM PROTEIN H"/>
    <property type="match status" value="1"/>
</dbReference>
<dbReference type="AlphaFoldDB" id="F0SPV3"/>
<dbReference type="InterPro" id="IPR011453">
    <property type="entry name" value="DUF1559"/>
</dbReference>
<dbReference type="KEGG" id="pbs:Plabr_2502"/>
<dbReference type="Pfam" id="PF07596">
    <property type="entry name" value="SBP_bac_10"/>
    <property type="match status" value="1"/>
</dbReference>
<reference evidence="4" key="1">
    <citation type="submission" date="2011-02" db="EMBL/GenBank/DDBJ databases">
        <title>The complete genome of Planctomyces brasiliensis DSM 5305.</title>
        <authorList>
            <person name="Lucas S."/>
            <person name="Copeland A."/>
            <person name="Lapidus A."/>
            <person name="Bruce D."/>
            <person name="Goodwin L."/>
            <person name="Pitluck S."/>
            <person name="Kyrpides N."/>
            <person name="Mavromatis K."/>
            <person name="Pagani I."/>
            <person name="Ivanova N."/>
            <person name="Ovchinnikova G."/>
            <person name="Lu M."/>
            <person name="Detter J.C."/>
            <person name="Han C."/>
            <person name="Land M."/>
            <person name="Hauser L."/>
            <person name="Markowitz V."/>
            <person name="Cheng J.-F."/>
            <person name="Hugenholtz P."/>
            <person name="Woyke T."/>
            <person name="Wu D."/>
            <person name="Tindall B."/>
            <person name="Pomrenke H.G."/>
            <person name="Brambilla E."/>
            <person name="Klenk H.-P."/>
            <person name="Eisen J.A."/>
        </authorList>
    </citation>
    <scope>NUCLEOTIDE SEQUENCE [LARGE SCALE GENOMIC DNA]</scope>
    <source>
        <strain evidence="4">ATCC 49424 / DSM 5305 / JCM 21570 / IAM 15109 / NBRC 103401 / IFAM 1448</strain>
    </source>
</reference>
<dbReference type="OrthoDB" id="270546at2"/>
<dbReference type="STRING" id="756272.Plabr_2502"/>
<evidence type="ECO:0000256" key="1">
    <source>
        <dbReference type="SAM" id="Phobius"/>
    </source>
</evidence>
<feature type="transmembrane region" description="Helical" evidence="1">
    <location>
        <begin position="25"/>
        <end position="47"/>
    </location>
</feature>
<gene>
    <name evidence="3" type="ordered locus">Plabr_2502</name>
</gene>
<proteinExistence type="predicted"/>
<dbReference type="HOGENOM" id="CLU_041661_0_1_0"/>
<accession>F0SPV3</accession>
<dbReference type="PANTHER" id="PTHR30093">
    <property type="entry name" value="GENERAL SECRETION PATHWAY PROTEIN G"/>
    <property type="match status" value="1"/>
</dbReference>